<dbReference type="NCBIfam" id="TIGR03943">
    <property type="entry name" value="TIGR03943 family putative permease subunit"/>
    <property type="match status" value="1"/>
</dbReference>
<feature type="transmembrane region" description="Helical" evidence="1">
    <location>
        <begin position="84"/>
        <end position="105"/>
    </location>
</feature>
<dbReference type="Pfam" id="PF21537">
    <property type="entry name" value="DUF1980_C"/>
    <property type="match status" value="1"/>
</dbReference>
<protein>
    <submittedName>
        <fullName evidence="4">TIGR03943 family protein</fullName>
    </submittedName>
</protein>
<keyword evidence="5" id="KW-1185">Reference proteome</keyword>
<keyword evidence="1" id="KW-1133">Transmembrane helix</keyword>
<feature type="transmembrane region" description="Helical" evidence="1">
    <location>
        <begin position="6"/>
        <end position="23"/>
    </location>
</feature>
<dbReference type="PANTHER" id="PTHR40047">
    <property type="entry name" value="UPF0703 PROTEIN YCGQ"/>
    <property type="match status" value="1"/>
</dbReference>
<reference evidence="4" key="1">
    <citation type="submission" date="2020-12" db="EMBL/GenBank/DDBJ databases">
        <title>Leucobacter sp. CAS1, isolated from Chromium sludge.</title>
        <authorList>
            <person name="Xu Z."/>
        </authorList>
    </citation>
    <scope>NUCLEOTIDE SEQUENCE</scope>
    <source>
        <strain evidence="4">CSA1</strain>
    </source>
</reference>
<evidence type="ECO:0000313" key="5">
    <source>
        <dbReference type="Proteomes" id="UP000608530"/>
    </source>
</evidence>
<keyword evidence="1" id="KW-0812">Transmembrane</keyword>
<dbReference type="EMBL" id="JAEHOH010000001">
    <property type="protein sequence ID" value="MBK0417640.1"/>
    <property type="molecule type" value="Genomic_DNA"/>
</dbReference>
<dbReference type="PROSITE" id="PS51257">
    <property type="entry name" value="PROKAR_LIPOPROTEIN"/>
    <property type="match status" value="1"/>
</dbReference>
<dbReference type="InterPro" id="IPR015402">
    <property type="entry name" value="DUF1980"/>
</dbReference>
<evidence type="ECO:0000259" key="3">
    <source>
        <dbReference type="Pfam" id="PF21537"/>
    </source>
</evidence>
<organism evidence="4 5">
    <name type="scientific">Leucobacter chromiisoli</name>
    <dbReference type="NCBI Taxonomy" id="2796471"/>
    <lineage>
        <taxon>Bacteria</taxon>
        <taxon>Bacillati</taxon>
        <taxon>Actinomycetota</taxon>
        <taxon>Actinomycetes</taxon>
        <taxon>Micrococcales</taxon>
        <taxon>Microbacteriaceae</taxon>
        <taxon>Leucobacter</taxon>
    </lineage>
</organism>
<dbReference type="InterPro" id="IPR048493">
    <property type="entry name" value="DUF1980_N"/>
</dbReference>
<keyword evidence="1" id="KW-0472">Membrane</keyword>
<dbReference type="InterPro" id="IPR048447">
    <property type="entry name" value="DUF1980_C"/>
</dbReference>
<dbReference type="PANTHER" id="PTHR40047:SF1">
    <property type="entry name" value="UPF0703 PROTEIN YCGQ"/>
    <property type="match status" value="1"/>
</dbReference>
<evidence type="ECO:0000259" key="2">
    <source>
        <dbReference type="Pfam" id="PF09323"/>
    </source>
</evidence>
<comment type="caution">
    <text evidence="4">The sequence shown here is derived from an EMBL/GenBank/DDBJ whole genome shotgun (WGS) entry which is preliminary data.</text>
</comment>
<dbReference type="Proteomes" id="UP000608530">
    <property type="component" value="Unassembled WGS sequence"/>
</dbReference>
<gene>
    <name evidence="4" type="ORF">JD276_01135</name>
</gene>
<evidence type="ECO:0000313" key="4">
    <source>
        <dbReference type="EMBL" id="MBK0417640.1"/>
    </source>
</evidence>
<evidence type="ECO:0000256" key="1">
    <source>
        <dbReference type="SAM" id="Phobius"/>
    </source>
</evidence>
<dbReference type="AlphaFoldDB" id="A0A934Q584"/>
<proteinExistence type="predicted"/>
<sequence>MLTHWKGLLLSSIGIAASCWLAFSGRLGWYVHPRYFAFTVVMMAIAAVAVLAAFAVLGVRGAEADADATPDAEPRPAPARWRGWGTVVLITATAVALLVLPPATLTTSTAEQRQMNASVTTGAGMGGAGSDAAGAAALAVENGEDLNVRDWSLLLRRGDPGAVTGVETELVGFVLPDEEDPENLFYVSRFVVTCCAVDAQPVGVPVYMPGWQESFATDDWVSVAGVFAPNPSAASAQPVALRAAEAAGTEAPEDPYVY</sequence>
<name>A0A934Q584_9MICO</name>
<feature type="domain" description="DUF1980" evidence="2">
    <location>
        <begin position="21"/>
        <end position="116"/>
    </location>
</feature>
<accession>A0A934Q584</accession>
<dbReference type="Pfam" id="PF09323">
    <property type="entry name" value="DUF1980"/>
    <property type="match status" value="1"/>
</dbReference>
<dbReference type="InterPro" id="IPR052955">
    <property type="entry name" value="UPF0703_membrane_permease"/>
</dbReference>
<feature type="domain" description="DUF1980" evidence="3">
    <location>
        <begin position="163"/>
        <end position="258"/>
    </location>
</feature>
<feature type="transmembrane region" description="Helical" evidence="1">
    <location>
        <begin position="35"/>
        <end position="57"/>
    </location>
</feature>